<sequence>MSASDVKDVGRISVRAAYVLMCVFLQKYMKRGGGQDTLVDLLSSGGSFLWANGVPNDPAMWDDWRDAFAEVATAASALNSEFCSAQINSSGEYLTLPDAFSVMMVFLEAIFDRSGEELPLFEVIVRLMSPLSDSGCLNDSSVWAEWMESVGKVRA</sequence>
<protein>
    <submittedName>
        <fullName evidence="1">Uncharacterized protein</fullName>
    </submittedName>
</protein>
<keyword evidence="2" id="KW-1185">Reference proteome</keyword>
<dbReference type="RefSeq" id="WP_263469136.1">
    <property type="nucleotide sequence ID" value="NZ_JAHWBK010000006.1"/>
</dbReference>
<dbReference type="Proteomes" id="UP001208054">
    <property type="component" value="Unassembled WGS sequence"/>
</dbReference>
<dbReference type="EMBL" id="JAHWBK010000006">
    <property type="protein sequence ID" value="MCV0324836.1"/>
    <property type="molecule type" value="Genomic_DNA"/>
</dbReference>
<name>A0ABT2XMS4_9GAMM</name>
<comment type="caution">
    <text evidence="1">The sequence shown here is derived from an EMBL/GenBank/DDBJ whole genome shotgun (WGS) entry which is preliminary data.</text>
</comment>
<organism evidence="1 2">
    <name type="scientific">Stenotrophomonas riyadhensis</name>
    <dbReference type="NCBI Taxonomy" id="2859893"/>
    <lineage>
        <taxon>Bacteria</taxon>
        <taxon>Pseudomonadati</taxon>
        <taxon>Pseudomonadota</taxon>
        <taxon>Gammaproteobacteria</taxon>
        <taxon>Lysobacterales</taxon>
        <taxon>Lysobacteraceae</taxon>
        <taxon>Stenotrophomonas</taxon>
    </lineage>
</organism>
<evidence type="ECO:0000313" key="2">
    <source>
        <dbReference type="Proteomes" id="UP001208054"/>
    </source>
</evidence>
<accession>A0ABT2XMS4</accession>
<proteinExistence type="predicted"/>
<gene>
    <name evidence="1" type="ORF">KYJ44_10940</name>
</gene>
<reference evidence="1 2" key="1">
    <citation type="submission" date="2021-07" db="EMBL/GenBank/DDBJ databases">
        <title>Clinical implication of Pseudomonas aeruginosa: further insight on the antimicrobial resistance.</title>
        <authorList>
            <person name="Macori G."/>
            <person name="Fanning S."/>
            <person name="Alqahtani A."/>
        </authorList>
    </citation>
    <scope>NUCLEOTIDE SEQUENCE [LARGE SCALE GENOMIC DNA]</scope>
    <source>
        <strain evidence="1 2">CFS3442</strain>
    </source>
</reference>
<evidence type="ECO:0000313" key="1">
    <source>
        <dbReference type="EMBL" id="MCV0324836.1"/>
    </source>
</evidence>